<dbReference type="Gene3D" id="3.90.70.10">
    <property type="entry name" value="Cysteine proteinases"/>
    <property type="match status" value="1"/>
</dbReference>
<accession>A5HII9</accession>
<evidence type="ECO:0000256" key="8">
    <source>
        <dbReference type="ARBA" id="ARBA00058326"/>
    </source>
</evidence>
<dbReference type="AlphaFoldDB" id="A5HII9"/>
<evidence type="ECO:0000256" key="6">
    <source>
        <dbReference type="ARBA" id="ARBA00023157"/>
    </source>
</evidence>
<feature type="domain" description="Peptidase C1A papain C-terminal" evidence="13">
    <location>
        <begin position="133"/>
        <end position="348"/>
    </location>
</feature>
<evidence type="ECO:0000256" key="3">
    <source>
        <dbReference type="ARBA" id="ARBA00022729"/>
    </source>
</evidence>
<keyword evidence="3 12" id="KW-0732">Signal</keyword>
<dbReference type="EMBL" id="EF530139">
    <property type="protein sequence ID" value="ABQ10197.1"/>
    <property type="molecule type" value="mRNA"/>
</dbReference>
<evidence type="ECO:0000259" key="13">
    <source>
        <dbReference type="SMART" id="SM00645"/>
    </source>
</evidence>
<feature type="region of interest" description="Disordered" evidence="11">
    <location>
        <begin position="353"/>
        <end position="385"/>
    </location>
</feature>
<dbReference type="InterPro" id="IPR025660">
    <property type="entry name" value="Pept_his_AS"/>
</dbReference>
<dbReference type="InterPro" id="IPR013128">
    <property type="entry name" value="Peptidase_C1A"/>
</dbReference>
<name>A5HII9_ACTER</name>
<keyword evidence="5" id="KW-0788">Thiol protease</keyword>
<comment type="function">
    <text evidence="8">Cysteine protease responsible for the cleavage of kiwellin into kissper and KiTH.</text>
</comment>
<dbReference type="SUPFAM" id="SSF54001">
    <property type="entry name" value="Cysteine proteinases"/>
    <property type="match status" value="1"/>
</dbReference>
<evidence type="ECO:0000256" key="11">
    <source>
        <dbReference type="SAM" id="MobiDB-lite"/>
    </source>
</evidence>
<proteinExistence type="evidence at transcript level"/>
<dbReference type="PROSITE" id="PS00139">
    <property type="entry name" value="THIOL_PROTEASE_CYS"/>
    <property type="match status" value="1"/>
</dbReference>
<dbReference type="PROSITE" id="PS00639">
    <property type="entry name" value="THIOL_PROTEASE_HIS"/>
    <property type="match status" value="1"/>
</dbReference>
<keyword evidence="2" id="KW-0645">Protease</keyword>
<feature type="compositionally biased region" description="Polar residues" evidence="11">
    <location>
        <begin position="367"/>
        <end position="385"/>
    </location>
</feature>
<keyword evidence="6" id="KW-1015">Disulfide bond</keyword>
<dbReference type="SMART" id="SM00645">
    <property type="entry name" value="Pept_C1"/>
    <property type="match status" value="1"/>
</dbReference>
<comment type="similarity">
    <text evidence="1">Belongs to the peptidase C1 family.</text>
</comment>
<organism evidence="15">
    <name type="scientific">Actinidia eriantha</name>
    <name type="common">Velvet vine</name>
    <name type="synonym">Actinidia fulvicoma var. lanata</name>
    <dbReference type="NCBI Taxonomy" id="165200"/>
    <lineage>
        <taxon>Eukaryota</taxon>
        <taxon>Viridiplantae</taxon>
        <taxon>Streptophyta</taxon>
        <taxon>Embryophyta</taxon>
        <taxon>Tracheophyta</taxon>
        <taxon>Spermatophyta</taxon>
        <taxon>Magnoliopsida</taxon>
        <taxon>eudicotyledons</taxon>
        <taxon>Gunneridae</taxon>
        <taxon>Pentapetalae</taxon>
        <taxon>asterids</taxon>
        <taxon>Ericales</taxon>
        <taxon>Actinidiaceae</taxon>
        <taxon>Actinidia</taxon>
    </lineage>
</organism>
<dbReference type="Pfam" id="PF00112">
    <property type="entry name" value="Peptidase_C1"/>
    <property type="match status" value="1"/>
</dbReference>
<dbReference type="InterPro" id="IPR025661">
    <property type="entry name" value="Pept_asp_AS"/>
</dbReference>
<sequence length="385" mass="42582">MGSPKSSISISLLFFSSLLILSSSFDSSIITYGEKWEQRTNDEVIAMFESWLVEYGKSYNALGEKERRFEIFKDNLRFVDEHNADVNRSYKVGLNQFSDLTDAEYSSIYLGTKFNIRMTNVSDRYEPRVGDQLPDSVDWRKKGAVLGVKNQGNCGSCWTFASIAAVEGINKIVTGNLISLSEQEIVDCQRKYPNNGCNGGTLSGAYQFIINNGGINTEANYPYTGRDGVCDQNKKNKKYVTIDRYENVPSNNEKALQKAVAFQPVSVVIASNSTAFKSYKSGIFNGPCGPRIDHGVTIVGYGTEGGKDYWIVRNSWGPNWGESGYVRMQRNVGGSGKCFIARAPVYPVKYGPNPTKPRSAVMKPPSYSMSNDNSLGANDGESNYA</sequence>
<dbReference type="EC" id="3.4.22.14" evidence="9"/>
<keyword evidence="4" id="KW-0378">Hydrolase</keyword>
<dbReference type="GO" id="GO:0006508">
    <property type="term" value="P:proteolysis"/>
    <property type="evidence" value="ECO:0007669"/>
    <property type="project" value="UniProtKB-KW"/>
</dbReference>
<evidence type="ECO:0000256" key="5">
    <source>
        <dbReference type="ARBA" id="ARBA00022807"/>
    </source>
</evidence>
<dbReference type="InterPro" id="IPR038765">
    <property type="entry name" value="Papain-like_cys_pep_sf"/>
</dbReference>
<evidence type="ECO:0000256" key="7">
    <source>
        <dbReference type="ARBA" id="ARBA00050389"/>
    </source>
</evidence>
<reference evidence="15" key="2">
    <citation type="submission" date="2007-03" db="EMBL/GenBank/DDBJ databases">
        <authorList>
            <person name="Allan A."/>
            <person name="Atkinson R."/>
            <person name="Beuning L."/>
            <person name="Boldingh H."/>
            <person name="Bowen J."/>
            <person name="Bulley S."/>
            <person name="Crowhurst R."/>
            <person name="Datson P."/>
            <person name="Eckloff R."/>
            <person name="Ferguson R."/>
            <person name="Fraser L."/>
            <person name="Gera E."/>
            <person name="Gleave A."/>
            <person name="Hellens R."/>
            <person name="Janssen B."/>
            <person name="Klages K."/>
            <person name="Ledger S."/>
            <person name="Lo K."/>
            <person name="Laing W."/>
            <person name="MacDiarmid R."/>
            <person name="MacRae E."/>
            <person name="Marsh K."/>
            <person name="Martinus R."/>
            <person name="Matich A."/>
            <person name="Nain B."/>
            <person name="McNeilage M."/>
            <person name="Newcomb R."/>
            <person name="Rassam M."/>
            <person name="Richardson A."/>
            <person name="Rikkerink E."/>
            <person name="Ross G."/>
            <person name="Schaffer R."/>
            <person name="Schroeder R."/>
            <person name="Snowden K."/>
            <person name="Souleyre E."/>
            <person name="Templeton M."/>
            <person name="Walton E."/>
            <person name="Wang M."/>
            <person name="Wang Y."/>
            <person name="Wood M."/>
            <person name="Wu R."/>
            <person name="Yauk Y."/>
        </authorList>
    </citation>
    <scope>NUCLEOTIDE SEQUENCE</scope>
</reference>
<feature type="chain" id="PRO_5018647911" description="Actinidain" evidence="12">
    <location>
        <begin position="25"/>
        <end position="385"/>
    </location>
</feature>
<dbReference type="PANTHER" id="PTHR12411">
    <property type="entry name" value="CYSTEINE PROTEASE FAMILY C1-RELATED"/>
    <property type="match status" value="1"/>
</dbReference>
<dbReference type="InterPro" id="IPR000668">
    <property type="entry name" value="Peptidase_C1A_C"/>
</dbReference>
<dbReference type="CDD" id="cd02248">
    <property type="entry name" value="Peptidase_C1A"/>
    <property type="match status" value="1"/>
</dbReference>
<feature type="signal peptide" evidence="12">
    <location>
        <begin position="1"/>
        <end position="24"/>
    </location>
</feature>
<dbReference type="MEROPS" id="C01.007"/>
<dbReference type="InterPro" id="IPR039417">
    <property type="entry name" value="Peptidase_C1A_papain-like"/>
</dbReference>
<dbReference type="GO" id="GO:0004197">
    <property type="term" value="F:cysteine-type endopeptidase activity"/>
    <property type="evidence" value="ECO:0007669"/>
    <property type="project" value="UniProtKB-EC"/>
</dbReference>
<evidence type="ECO:0000256" key="1">
    <source>
        <dbReference type="ARBA" id="ARBA00008455"/>
    </source>
</evidence>
<evidence type="ECO:0000256" key="10">
    <source>
        <dbReference type="ARBA" id="ARBA00068904"/>
    </source>
</evidence>
<feature type="domain" description="Cathepsin propeptide inhibitor" evidence="14">
    <location>
        <begin position="48"/>
        <end position="105"/>
    </location>
</feature>
<evidence type="ECO:0000256" key="9">
    <source>
        <dbReference type="ARBA" id="ARBA00066502"/>
    </source>
</evidence>
<dbReference type="InterPro" id="IPR013201">
    <property type="entry name" value="Prot_inhib_I29"/>
</dbReference>
<evidence type="ECO:0000256" key="2">
    <source>
        <dbReference type="ARBA" id="ARBA00022670"/>
    </source>
</evidence>
<dbReference type="PRINTS" id="PR00705">
    <property type="entry name" value="PAPAIN"/>
</dbReference>
<dbReference type="FunFam" id="3.90.70.10:FF:000068">
    <property type="entry name" value="Cysteine protease 1"/>
    <property type="match status" value="1"/>
</dbReference>
<evidence type="ECO:0000256" key="4">
    <source>
        <dbReference type="ARBA" id="ARBA00022801"/>
    </source>
</evidence>
<dbReference type="Pfam" id="PF08246">
    <property type="entry name" value="Inhibitor_I29"/>
    <property type="match status" value="1"/>
</dbReference>
<evidence type="ECO:0000259" key="14">
    <source>
        <dbReference type="SMART" id="SM00848"/>
    </source>
</evidence>
<protein>
    <recommendedName>
        <fullName evidence="10">Actinidain</fullName>
        <ecNumber evidence="9">3.4.22.14</ecNumber>
    </recommendedName>
</protein>
<evidence type="ECO:0000256" key="12">
    <source>
        <dbReference type="SAM" id="SignalP"/>
    </source>
</evidence>
<dbReference type="InterPro" id="IPR000169">
    <property type="entry name" value="Pept_cys_AS"/>
</dbReference>
<evidence type="ECO:0000313" key="15">
    <source>
        <dbReference type="EMBL" id="ABQ10197.1"/>
    </source>
</evidence>
<comment type="catalytic activity">
    <reaction evidence="7">
        <text>Specificity close to that of papain.</text>
        <dbReference type="EC" id="3.4.22.14"/>
    </reaction>
</comment>
<reference evidence="15" key="1">
    <citation type="journal article" date="2007" name="Funct. Plant Biol.">
        <title>Identification and characterisation of acidic and novel basic forms of actinidin, the highly abundant cysteine protease from kiwifruit.</title>
        <authorList>
            <person name="Nieuwenhuizen N."/>
            <person name="Beuning L."/>
            <person name="Sutherland P."/>
            <person name="Sharma N."/>
            <person name="Cooney J."/>
            <person name="Bieleski L."/>
            <person name="Schroeder R."/>
            <person name="MacRae E."/>
            <person name="Atkinson R."/>
        </authorList>
    </citation>
    <scope>NUCLEOTIDE SEQUENCE</scope>
</reference>
<dbReference type="PROSITE" id="PS00640">
    <property type="entry name" value="THIOL_PROTEASE_ASN"/>
    <property type="match status" value="1"/>
</dbReference>
<dbReference type="SMART" id="SM00848">
    <property type="entry name" value="Inhibitor_I29"/>
    <property type="match status" value="1"/>
</dbReference>